<evidence type="ECO:0000313" key="1">
    <source>
        <dbReference type="EMBL" id="MCY9764331.1"/>
    </source>
</evidence>
<name>A0ABT4H6S7_PAEAL</name>
<reference evidence="1 2" key="1">
    <citation type="submission" date="2022-05" db="EMBL/GenBank/DDBJ databases">
        <title>Genome Sequencing of Bee-Associated Microbes.</title>
        <authorList>
            <person name="Dunlap C."/>
        </authorList>
    </citation>
    <scope>NUCLEOTIDE SEQUENCE [LARGE SCALE GENOMIC DNA]</scope>
    <source>
        <strain evidence="1 2">NRRL B-04010</strain>
    </source>
</reference>
<keyword evidence="2" id="KW-1185">Reference proteome</keyword>
<proteinExistence type="predicted"/>
<dbReference type="Proteomes" id="UP001527181">
    <property type="component" value="Unassembled WGS sequence"/>
</dbReference>
<dbReference type="EMBL" id="JAMDNP010000087">
    <property type="protein sequence ID" value="MCY9764331.1"/>
    <property type="molecule type" value="Genomic_DNA"/>
</dbReference>
<sequence length="81" mass="9235">MDTIAIQELDERIARLGFELIGTQIELIYEIVDADFLCVIWVRFILPFMIPKPPDCAANKRAPATLLTVLVILPRRVTPEK</sequence>
<accession>A0ABT4H6S7</accession>
<protein>
    <submittedName>
        <fullName evidence="1">Uncharacterized protein</fullName>
    </submittedName>
</protein>
<comment type="caution">
    <text evidence="1">The sequence shown here is derived from an EMBL/GenBank/DDBJ whole genome shotgun (WGS) entry which is preliminary data.</text>
</comment>
<organism evidence="1 2">
    <name type="scientific">Paenibacillus alvei</name>
    <name type="common">Bacillus alvei</name>
    <dbReference type="NCBI Taxonomy" id="44250"/>
    <lineage>
        <taxon>Bacteria</taxon>
        <taxon>Bacillati</taxon>
        <taxon>Bacillota</taxon>
        <taxon>Bacilli</taxon>
        <taxon>Bacillales</taxon>
        <taxon>Paenibacillaceae</taxon>
        <taxon>Paenibacillus</taxon>
    </lineage>
</organism>
<gene>
    <name evidence="1" type="ORF">M5X12_27935</name>
</gene>
<evidence type="ECO:0000313" key="2">
    <source>
        <dbReference type="Proteomes" id="UP001527181"/>
    </source>
</evidence>